<protein>
    <submittedName>
        <fullName evidence="2">Uncharacterized protein</fullName>
    </submittedName>
</protein>
<evidence type="ECO:0000313" key="2">
    <source>
        <dbReference type="EMBL" id="ERN09481.1"/>
    </source>
</evidence>
<feature type="compositionally biased region" description="Polar residues" evidence="1">
    <location>
        <begin position="29"/>
        <end position="38"/>
    </location>
</feature>
<sequence>MSGRMPSMAYVRPEASGQASKHEQRPQMPMTQNPSSSGAVHHEKMRSSHGPSKDETHERRSTAVNFASSSIISSANELQTCSATPHDHKMGVYFHIS</sequence>
<organism evidence="2 3">
    <name type="scientific">Amborella trichopoda</name>
    <dbReference type="NCBI Taxonomy" id="13333"/>
    <lineage>
        <taxon>Eukaryota</taxon>
        <taxon>Viridiplantae</taxon>
        <taxon>Streptophyta</taxon>
        <taxon>Embryophyta</taxon>
        <taxon>Tracheophyta</taxon>
        <taxon>Spermatophyta</taxon>
        <taxon>Magnoliopsida</taxon>
        <taxon>Amborellales</taxon>
        <taxon>Amborellaceae</taxon>
        <taxon>Amborella</taxon>
    </lineage>
</organism>
<proteinExistence type="predicted"/>
<accession>W1PP29</accession>
<feature type="region of interest" description="Disordered" evidence="1">
    <location>
        <begin position="1"/>
        <end position="68"/>
    </location>
</feature>
<dbReference type="Gramene" id="ERN09481">
    <property type="protein sequence ID" value="ERN09481"/>
    <property type="gene ID" value="AMTR_s00029p00108150"/>
</dbReference>
<feature type="compositionally biased region" description="Basic and acidic residues" evidence="1">
    <location>
        <begin position="40"/>
        <end position="61"/>
    </location>
</feature>
<reference evidence="3" key="1">
    <citation type="journal article" date="2013" name="Science">
        <title>The Amborella genome and the evolution of flowering plants.</title>
        <authorList>
            <consortium name="Amborella Genome Project"/>
        </authorList>
    </citation>
    <scope>NUCLEOTIDE SEQUENCE [LARGE SCALE GENOMIC DNA]</scope>
</reference>
<dbReference type="AlphaFoldDB" id="W1PP29"/>
<keyword evidence="3" id="KW-1185">Reference proteome</keyword>
<dbReference type="HOGENOM" id="CLU_2349530_0_0_1"/>
<dbReference type="EMBL" id="KI392980">
    <property type="protein sequence ID" value="ERN09481.1"/>
    <property type="molecule type" value="Genomic_DNA"/>
</dbReference>
<gene>
    <name evidence="2" type="ORF">AMTR_s00029p00108150</name>
</gene>
<name>W1PP29_AMBTC</name>
<evidence type="ECO:0000256" key="1">
    <source>
        <dbReference type="SAM" id="MobiDB-lite"/>
    </source>
</evidence>
<evidence type="ECO:0000313" key="3">
    <source>
        <dbReference type="Proteomes" id="UP000017836"/>
    </source>
</evidence>
<dbReference type="Proteomes" id="UP000017836">
    <property type="component" value="Unassembled WGS sequence"/>
</dbReference>